<gene>
    <name evidence="3" type="ORF">PYK22_01113</name>
</gene>
<feature type="compositionally biased region" description="Basic and acidic residues" evidence="1">
    <location>
        <begin position="264"/>
        <end position="276"/>
    </location>
</feature>
<feature type="region of interest" description="Disordered" evidence="1">
    <location>
        <begin position="259"/>
        <end position="322"/>
    </location>
</feature>
<keyword evidence="2" id="KW-0472">Membrane</keyword>
<reference evidence="3 4" key="2">
    <citation type="submission" date="2015-01" db="EMBL/GenBank/DDBJ databases">
        <title>Complete genome sequence of Pyrinomonas methylaliphatogenes type strain K22T.</title>
        <authorList>
            <person name="Lee K.C.Y."/>
            <person name="Power J.F."/>
            <person name="Dunfield P.F."/>
            <person name="Morgan X.C."/>
            <person name="Huttenhower C."/>
            <person name="Stott M.B."/>
        </authorList>
    </citation>
    <scope>NUCLEOTIDE SEQUENCE [LARGE SCALE GENOMIC DNA]</scope>
    <source>
        <strain evidence="3 4">K22</strain>
    </source>
</reference>
<dbReference type="Proteomes" id="UP000031518">
    <property type="component" value="Unassembled WGS sequence"/>
</dbReference>
<dbReference type="InterPro" id="IPR016024">
    <property type="entry name" value="ARM-type_fold"/>
</dbReference>
<proteinExistence type="predicted"/>
<accession>A0A0B6WYA4</accession>
<dbReference type="SUPFAM" id="SSF48371">
    <property type="entry name" value="ARM repeat"/>
    <property type="match status" value="1"/>
</dbReference>
<feature type="compositionally biased region" description="Basic and acidic residues" evidence="1">
    <location>
        <begin position="215"/>
        <end position="231"/>
    </location>
</feature>
<protein>
    <recommendedName>
        <fullName evidence="5">HEAT repeat domain-containing protein</fullName>
    </recommendedName>
</protein>
<evidence type="ECO:0000256" key="1">
    <source>
        <dbReference type="SAM" id="MobiDB-lite"/>
    </source>
</evidence>
<dbReference type="InterPro" id="IPR011989">
    <property type="entry name" value="ARM-like"/>
</dbReference>
<feature type="compositionally biased region" description="Basic and acidic residues" evidence="1">
    <location>
        <begin position="297"/>
        <end position="322"/>
    </location>
</feature>
<feature type="transmembrane region" description="Helical" evidence="2">
    <location>
        <begin position="239"/>
        <end position="258"/>
    </location>
</feature>
<dbReference type="AlphaFoldDB" id="A0A0B6WYA4"/>
<sequence length="519" mass="56478">MRRLKSEVIGKDAVRLGAYLLASWALIGGAAGEARMVQSVAPPGTFTREAWQQTSGQKEVTARSVGERLILTSNVSLSDYAAYRRDERFYVIIPHAKLANAAAVRALPGASAESRGDDLVLSFRLRPDSGARVNQRFNRLEIAFTGPGSTAVNSSVLSASDADRSSMRSEEKRREEGRQKANSAPSSTASSTAIAIQSSSASSSTAIATPSPEVGEDRRPASEAKVEDARRPTLVKKGWLAAALIFALLLALLSARALSTRSGRRSETNDELRRAEGGTPEFGSLPDWESEASPAREVGESQRPMDRREDHLPTMGEDRTDEGAVETRVGIGAERREGRVAGDFREEVESEEELWRSIATAFDDPIRERREEAARALVQIAERSAKSRAEIFARALLEADAERRRRIGEAICSAGLADEAISRLGNEDEEAREAFALLFVLAKAGELEPLARAIQESESNRTRLTIVRLLALCDHPDVLPTLKRLVAQTELPSDVRSALMEAIYQQSSAKLSAERRASG</sequence>
<feature type="compositionally biased region" description="Basic and acidic residues" evidence="1">
    <location>
        <begin position="161"/>
        <end position="179"/>
    </location>
</feature>
<feature type="region of interest" description="Disordered" evidence="1">
    <location>
        <begin position="151"/>
        <end position="231"/>
    </location>
</feature>
<name>A0A0B6WYA4_9BACT</name>
<dbReference type="EMBL" id="CBXV010000004">
    <property type="protein sequence ID" value="CDM65115.1"/>
    <property type="molecule type" value="Genomic_DNA"/>
</dbReference>
<keyword evidence="2" id="KW-1133">Transmembrane helix</keyword>
<dbReference type="RefSeq" id="WP_041975162.1">
    <property type="nucleotide sequence ID" value="NZ_CBXV010000004.1"/>
</dbReference>
<keyword evidence="2" id="KW-0812">Transmembrane</keyword>
<evidence type="ECO:0000313" key="3">
    <source>
        <dbReference type="EMBL" id="CDM65115.1"/>
    </source>
</evidence>
<feature type="compositionally biased region" description="Low complexity" evidence="1">
    <location>
        <begin position="183"/>
        <end position="212"/>
    </location>
</feature>
<evidence type="ECO:0000256" key="2">
    <source>
        <dbReference type="SAM" id="Phobius"/>
    </source>
</evidence>
<evidence type="ECO:0008006" key="5">
    <source>
        <dbReference type="Google" id="ProtNLM"/>
    </source>
</evidence>
<keyword evidence="4" id="KW-1185">Reference proteome</keyword>
<reference evidence="3 4" key="1">
    <citation type="submission" date="2013-12" db="EMBL/GenBank/DDBJ databases">
        <authorList>
            <person name="Stott M."/>
        </authorList>
    </citation>
    <scope>NUCLEOTIDE SEQUENCE [LARGE SCALE GENOMIC DNA]</scope>
    <source>
        <strain evidence="3 4">K22</strain>
    </source>
</reference>
<dbReference type="Gene3D" id="1.25.10.10">
    <property type="entry name" value="Leucine-rich Repeat Variant"/>
    <property type="match status" value="1"/>
</dbReference>
<organism evidence="3 4">
    <name type="scientific">Pyrinomonas methylaliphatogenes</name>
    <dbReference type="NCBI Taxonomy" id="454194"/>
    <lineage>
        <taxon>Bacteria</taxon>
        <taxon>Pseudomonadati</taxon>
        <taxon>Acidobacteriota</taxon>
        <taxon>Blastocatellia</taxon>
        <taxon>Blastocatellales</taxon>
        <taxon>Pyrinomonadaceae</taxon>
        <taxon>Pyrinomonas</taxon>
    </lineage>
</organism>
<evidence type="ECO:0000313" key="4">
    <source>
        <dbReference type="Proteomes" id="UP000031518"/>
    </source>
</evidence>
<dbReference type="STRING" id="454194.PYK22_01113"/>